<evidence type="ECO:0000256" key="1">
    <source>
        <dbReference type="SAM" id="MobiDB-lite"/>
    </source>
</evidence>
<reference evidence="2" key="1">
    <citation type="submission" date="2020-02" db="EMBL/GenBank/DDBJ databases">
        <authorList>
            <person name="Meier V. D."/>
        </authorList>
    </citation>
    <scope>NUCLEOTIDE SEQUENCE</scope>
    <source>
        <strain evidence="2">AVDCRST_MAG56</strain>
    </source>
</reference>
<feature type="region of interest" description="Disordered" evidence="1">
    <location>
        <begin position="13"/>
        <end position="38"/>
    </location>
</feature>
<proteinExistence type="predicted"/>
<sequence length="38" mass="4176">MHVIYENGQRVAHQVKKMNKKPGGIKKEGKGRAKTNGG</sequence>
<gene>
    <name evidence="2" type="ORF">AVDCRST_MAG56-2373</name>
</gene>
<dbReference type="EMBL" id="CADCTQ010000001">
    <property type="protein sequence ID" value="CAA9211090.1"/>
    <property type="molecule type" value="Genomic_DNA"/>
</dbReference>
<name>A0A6J4H4E1_9SPHI</name>
<dbReference type="AlphaFoldDB" id="A0A6J4H4E1"/>
<organism evidence="2">
    <name type="scientific">uncultured Cytophagales bacterium</name>
    <dbReference type="NCBI Taxonomy" id="158755"/>
    <lineage>
        <taxon>Bacteria</taxon>
        <taxon>Pseudomonadati</taxon>
        <taxon>Bacteroidota</taxon>
        <taxon>Sphingobacteriia</taxon>
        <taxon>Sphingobacteriales</taxon>
        <taxon>environmental samples</taxon>
    </lineage>
</organism>
<accession>A0A6J4H4E1</accession>
<protein>
    <submittedName>
        <fullName evidence="2">Uncharacterized protein</fullName>
    </submittedName>
</protein>
<feature type="compositionally biased region" description="Basic residues" evidence="1">
    <location>
        <begin position="13"/>
        <end position="24"/>
    </location>
</feature>
<evidence type="ECO:0000313" key="2">
    <source>
        <dbReference type="EMBL" id="CAA9211090.1"/>
    </source>
</evidence>